<dbReference type="SUPFAM" id="SSF53098">
    <property type="entry name" value="Ribonuclease H-like"/>
    <property type="match status" value="1"/>
</dbReference>
<reference evidence="15" key="1">
    <citation type="submission" date="2018-05" db="EMBL/GenBank/DDBJ databases">
        <authorList>
            <person name="Hao L."/>
        </authorList>
    </citation>
    <scope>NUCLEOTIDE SEQUENCE [LARGE SCALE GENOMIC DNA]</scope>
</reference>
<dbReference type="Gene3D" id="3.30.420.10">
    <property type="entry name" value="Ribonuclease H-like superfamily/Ribonuclease H"/>
    <property type="match status" value="1"/>
</dbReference>
<evidence type="ECO:0000256" key="13">
    <source>
        <dbReference type="HAMAP-Rule" id="MF_00034"/>
    </source>
</evidence>
<dbReference type="GO" id="GO:0048476">
    <property type="term" value="C:Holliday junction resolvase complex"/>
    <property type="evidence" value="ECO:0007669"/>
    <property type="project" value="UniProtKB-UniRule"/>
</dbReference>
<comment type="cofactor">
    <cofactor evidence="13">
        <name>Mg(2+)</name>
        <dbReference type="ChEBI" id="CHEBI:18420"/>
    </cofactor>
    <text evidence="13">Binds 2 Mg(2+) ion per subunit.</text>
</comment>
<dbReference type="OrthoDB" id="9805499at2"/>
<keyword evidence="7 13" id="KW-0378">Hydrolase</keyword>
<keyword evidence="5 13" id="KW-0255">Endonuclease</keyword>
<keyword evidence="9 13" id="KW-0238">DNA-binding</keyword>
<evidence type="ECO:0000256" key="8">
    <source>
        <dbReference type="ARBA" id="ARBA00022842"/>
    </source>
</evidence>
<feature type="active site" evidence="13">
    <location>
        <position position="81"/>
    </location>
</feature>
<evidence type="ECO:0000256" key="6">
    <source>
        <dbReference type="ARBA" id="ARBA00022763"/>
    </source>
</evidence>
<sequence length="172" mass="17731">MTGGVTGLGSGAAGVRVLGVDPGLSATGYAVVERRGRAFAVLDAGTIRTQPGTLHPERLGRIHDALAAALVAYGPQAVAVEDVFLARNAPSAMATAEVIGVVKLLARGRELHSFPPRQVKKWICGNGAAPKEQMLAMVKALVSSDETAMEEWSDHAGDAVAIALCAFFAGGR</sequence>
<evidence type="ECO:0000256" key="7">
    <source>
        <dbReference type="ARBA" id="ARBA00022801"/>
    </source>
</evidence>
<evidence type="ECO:0000256" key="5">
    <source>
        <dbReference type="ARBA" id="ARBA00022759"/>
    </source>
</evidence>
<evidence type="ECO:0000256" key="2">
    <source>
        <dbReference type="ARBA" id="ARBA00022490"/>
    </source>
</evidence>
<comment type="catalytic activity">
    <reaction evidence="12 13">
        <text>Endonucleolytic cleavage at a junction such as a reciprocal single-stranded crossover between two homologous DNA duplexes (Holliday junction).</text>
        <dbReference type="EC" id="3.1.21.10"/>
    </reaction>
</comment>
<keyword evidence="6 13" id="KW-0227">DNA damage</keyword>
<feature type="active site" evidence="13">
    <location>
        <position position="21"/>
    </location>
</feature>
<dbReference type="InterPro" id="IPR036397">
    <property type="entry name" value="RNaseH_sf"/>
</dbReference>
<comment type="subunit">
    <text evidence="13">Homodimer which binds Holliday junction (HJ) DNA. The HJ becomes 2-fold symmetrical on binding to RuvC with unstacked arms; it has a different conformation from HJ DNA in complex with RuvA. In the full resolvosome a probable DNA-RuvA(4)-RuvB(12)-RuvC(2) complex forms which resolves the HJ.</text>
</comment>
<keyword evidence="4 13" id="KW-0479">Metal-binding</keyword>
<evidence type="ECO:0000256" key="11">
    <source>
        <dbReference type="ARBA" id="ARBA00023204"/>
    </source>
</evidence>
<dbReference type="EC" id="3.1.21.10" evidence="13"/>
<feature type="binding site" evidence="13">
    <location>
        <position position="155"/>
    </location>
    <ligand>
        <name>Mg(2+)</name>
        <dbReference type="ChEBI" id="CHEBI:18420"/>
        <label>1</label>
    </ligand>
</feature>
<feature type="binding site" evidence="13">
    <location>
        <position position="21"/>
    </location>
    <ligand>
        <name>Mg(2+)</name>
        <dbReference type="ChEBI" id="CHEBI:18420"/>
        <label>1</label>
    </ligand>
</feature>
<evidence type="ECO:0000256" key="3">
    <source>
        <dbReference type="ARBA" id="ARBA00022722"/>
    </source>
</evidence>
<evidence type="ECO:0000313" key="15">
    <source>
        <dbReference type="Proteomes" id="UP000249818"/>
    </source>
</evidence>
<keyword evidence="2 13" id="KW-0963">Cytoplasm</keyword>
<dbReference type="CDD" id="cd16962">
    <property type="entry name" value="RuvC"/>
    <property type="match status" value="1"/>
</dbReference>
<dbReference type="AlphaFoldDB" id="A0A2X3K6V3"/>
<feature type="active site" evidence="13">
    <location>
        <position position="155"/>
    </location>
</feature>
<dbReference type="InterPro" id="IPR002176">
    <property type="entry name" value="X-over_junc_endoDNase_RuvC"/>
</dbReference>
<dbReference type="GO" id="GO:0008821">
    <property type="term" value="F:crossover junction DNA endonuclease activity"/>
    <property type="evidence" value="ECO:0007669"/>
    <property type="project" value="UniProtKB-UniRule"/>
</dbReference>
<evidence type="ECO:0000256" key="1">
    <source>
        <dbReference type="ARBA" id="ARBA00009518"/>
    </source>
</evidence>
<evidence type="ECO:0000256" key="12">
    <source>
        <dbReference type="ARBA" id="ARBA00029354"/>
    </source>
</evidence>
<dbReference type="GO" id="GO:0000287">
    <property type="term" value="F:magnesium ion binding"/>
    <property type="evidence" value="ECO:0007669"/>
    <property type="project" value="UniProtKB-UniRule"/>
</dbReference>
<keyword evidence="8 13" id="KW-0460">Magnesium</keyword>
<feature type="binding site" evidence="13">
    <location>
        <position position="81"/>
    </location>
    <ligand>
        <name>Mg(2+)</name>
        <dbReference type="ChEBI" id="CHEBI:18420"/>
        <label>2</label>
    </ligand>
</feature>
<dbReference type="Proteomes" id="UP000249818">
    <property type="component" value="Chromosome BARAN1"/>
</dbReference>
<gene>
    <name evidence="13 14" type="primary">ruvC</name>
    <name evidence="14" type="ORF">BARAN1_0789</name>
</gene>
<dbReference type="RefSeq" id="WP_122031044.1">
    <property type="nucleotide sequence ID" value="NZ_LS483254.1"/>
</dbReference>
<dbReference type="PANTHER" id="PTHR30194:SF3">
    <property type="entry name" value="CROSSOVER JUNCTION ENDODEOXYRIBONUCLEASE RUVC"/>
    <property type="match status" value="1"/>
</dbReference>
<dbReference type="FunFam" id="3.30.420.10:FF:000002">
    <property type="entry name" value="Crossover junction endodeoxyribonuclease RuvC"/>
    <property type="match status" value="1"/>
</dbReference>
<dbReference type="InterPro" id="IPR012337">
    <property type="entry name" value="RNaseH-like_sf"/>
</dbReference>
<evidence type="ECO:0000313" key="14">
    <source>
        <dbReference type="EMBL" id="SQD92813.1"/>
    </source>
</evidence>
<evidence type="ECO:0000256" key="10">
    <source>
        <dbReference type="ARBA" id="ARBA00023172"/>
    </source>
</evidence>
<dbReference type="KEGG" id="bana:BARAN1_0789"/>
<dbReference type="Pfam" id="PF02075">
    <property type="entry name" value="RuvC"/>
    <property type="match status" value="1"/>
</dbReference>
<dbReference type="GO" id="GO:0005737">
    <property type="term" value="C:cytoplasm"/>
    <property type="evidence" value="ECO:0007669"/>
    <property type="project" value="UniProtKB-SubCell"/>
</dbReference>
<accession>A0A2X3K6V3</accession>
<comment type="function">
    <text evidence="13">The RuvA-RuvB-RuvC complex processes Holliday junction (HJ) DNA during genetic recombination and DNA repair. Endonuclease that resolves HJ intermediates. Cleaves cruciform DNA by making single-stranded nicks across the HJ at symmetrical positions within the homologous arms, yielding a 5'-phosphate and a 3'-hydroxyl group; requires a central core of homology in the junction. The consensus cleavage sequence is 5'-(A/T)TT(C/G)-3'. Cleavage occurs on the 3'-side of the TT dinucleotide at the point of strand exchange. HJ branch migration catalyzed by RuvA-RuvB allows RuvC to scan DNA until it finds its consensus sequence, where it cleaves and resolves the cruciform DNA.</text>
</comment>
<organism evidence="14 15">
    <name type="scientific">Candidatus Bipolaricaulis anaerobius</name>
    <dbReference type="NCBI Taxonomy" id="2026885"/>
    <lineage>
        <taxon>Bacteria</taxon>
        <taxon>Candidatus Bipolaricaulota</taxon>
        <taxon>Candidatus Bipolaricaulia</taxon>
        <taxon>Candidatus Bipolaricaulales</taxon>
        <taxon>Candidatus Bipolaricaulaceae</taxon>
        <taxon>Candidatus Bipolaricaulis</taxon>
    </lineage>
</organism>
<evidence type="ECO:0000256" key="9">
    <source>
        <dbReference type="ARBA" id="ARBA00023125"/>
    </source>
</evidence>
<protein>
    <recommendedName>
        <fullName evidence="13">Crossover junction endodeoxyribonuclease RuvC</fullName>
        <ecNumber evidence="13">3.1.21.10</ecNumber>
    </recommendedName>
    <alternativeName>
        <fullName evidence="13">Holliday junction nuclease RuvC</fullName>
    </alternativeName>
    <alternativeName>
        <fullName evidence="13">Holliday junction resolvase RuvC</fullName>
    </alternativeName>
</protein>
<dbReference type="GO" id="GO:0003677">
    <property type="term" value="F:DNA binding"/>
    <property type="evidence" value="ECO:0007669"/>
    <property type="project" value="UniProtKB-KW"/>
</dbReference>
<name>A0A2X3K6V3_9BACT</name>
<keyword evidence="3 13" id="KW-0540">Nuclease</keyword>
<comment type="similarity">
    <text evidence="1 13">Belongs to the RuvC family.</text>
</comment>
<evidence type="ECO:0000256" key="4">
    <source>
        <dbReference type="ARBA" id="ARBA00022723"/>
    </source>
</evidence>
<dbReference type="GO" id="GO:0006281">
    <property type="term" value="P:DNA repair"/>
    <property type="evidence" value="ECO:0007669"/>
    <property type="project" value="UniProtKB-UniRule"/>
</dbReference>
<keyword evidence="15" id="KW-1185">Reference proteome</keyword>
<proteinExistence type="inferred from homology"/>
<keyword evidence="11 13" id="KW-0234">DNA repair</keyword>
<dbReference type="PRINTS" id="PR00696">
    <property type="entry name" value="RSOLVASERUVC"/>
</dbReference>
<dbReference type="EMBL" id="LS483254">
    <property type="protein sequence ID" value="SQD92813.1"/>
    <property type="molecule type" value="Genomic_DNA"/>
</dbReference>
<keyword evidence="10 13" id="KW-0233">DNA recombination</keyword>
<comment type="subcellular location">
    <subcellularLocation>
        <location evidence="13">Cytoplasm</location>
    </subcellularLocation>
</comment>
<dbReference type="GO" id="GO:0006310">
    <property type="term" value="P:DNA recombination"/>
    <property type="evidence" value="ECO:0007669"/>
    <property type="project" value="UniProtKB-UniRule"/>
</dbReference>
<dbReference type="PANTHER" id="PTHR30194">
    <property type="entry name" value="CROSSOVER JUNCTION ENDODEOXYRIBONUCLEASE RUVC"/>
    <property type="match status" value="1"/>
</dbReference>
<dbReference type="HAMAP" id="MF_00034">
    <property type="entry name" value="RuvC"/>
    <property type="match status" value="1"/>
</dbReference>